<organism evidence="2 3">
    <name type="scientific">Psychroflexus lacisalsi</name>
    <dbReference type="NCBI Taxonomy" id="503928"/>
    <lineage>
        <taxon>Bacteria</taxon>
        <taxon>Pseudomonadati</taxon>
        <taxon>Bacteroidota</taxon>
        <taxon>Flavobacteriia</taxon>
        <taxon>Flavobacteriales</taxon>
        <taxon>Flavobacteriaceae</taxon>
        <taxon>Psychroflexus</taxon>
    </lineage>
</organism>
<gene>
    <name evidence="2" type="ORF">GCM10009433_00030</name>
</gene>
<feature type="domain" description="M23ase beta-sheet core" evidence="1">
    <location>
        <begin position="104"/>
        <end position="203"/>
    </location>
</feature>
<dbReference type="InterPro" id="IPR011055">
    <property type="entry name" value="Dup_hybrid_motif"/>
</dbReference>
<proteinExistence type="predicted"/>
<evidence type="ECO:0000313" key="2">
    <source>
        <dbReference type="EMBL" id="GAA0750769.1"/>
    </source>
</evidence>
<keyword evidence="3" id="KW-1185">Reference proteome</keyword>
<comment type="caution">
    <text evidence="2">The sequence shown here is derived from an EMBL/GenBank/DDBJ whole genome shotgun (WGS) entry which is preliminary data.</text>
</comment>
<dbReference type="PANTHER" id="PTHR21666:SF270">
    <property type="entry name" value="MUREIN HYDROLASE ACTIVATOR ENVC"/>
    <property type="match status" value="1"/>
</dbReference>
<dbReference type="SUPFAM" id="SSF51261">
    <property type="entry name" value="Duplicated hybrid motif"/>
    <property type="match status" value="1"/>
</dbReference>
<protein>
    <recommendedName>
        <fullName evidence="1">M23ase beta-sheet core domain-containing protein</fullName>
    </recommendedName>
</protein>
<reference evidence="2 3" key="1">
    <citation type="journal article" date="2019" name="Int. J. Syst. Evol. Microbiol.">
        <title>The Global Catalogue of Microorganisms (GCM) 10K type strain sequencing project: providing services to taxonomists for standard genome sequencing and annotation.</title>
        <authorList>
            <consortium name="The Broad Institute Genomics Platform"/>
            <consortium name="The Broad Institute Genome Sequencing Center for Infectious Disease"/>
            <person name="Wu L."/>
            <person name="Ma J."/>
        </authorList>
    </citation>
    <scope>NUCLEOTIDE SEQUENCE [LARGE SCALE GENOMIC DNA]</scope>
    <source>
        <strain evidence="2 3">JCM 16231</strain>
    </source>
</reference>
<dbReference type="PANTHER" id="PTHR21666">
    <property type="entry name" value="PEPTIDASE-RELATED"/>
    <property type="match status" value="1"/>
</dbReference>
<dbReference type="Gene3D" id="2.70.70.10">
    <property type="entry name" value="Glucose Permease (Domain IIA)"/>
    <property type="match status" value="1"/>
</dbReference>
<dbReference type="Pfam" id="PF01551">
    <property type="entry name" value="Peptidase_M23"/>
    <property type="match status" value="1"/>
</dbReference>
<dbReference type="Proteomes" id="UP001500185">
    <property type="component" value="Unassembled WGS sequence"/>
</dbReference>
<evidence type="ECO:0000259" key="1">
    <source>
        <dbReference type="Pfam" id="PF01551"/>
    </source>
</evidence>
<dbReference type="CDD" id="cd12797">
    <property type="entry name" value="M23_peptidase"/>
    <property type="match status" value="1"/>
</dbReference>
<evidence type="ECO:0000313" key="3">
    <source>
        <dbReference type="Proteomes" id="UP001500185"/>
    </source>
</evidence>
<dbReference type="EMBL" id="BAAAGG010000001">
    <property type="protein sequence ID" value="GAA0750769.1"/>
    <property type="molecule type" value="Genomic_DNA"/>
</dbReference>
<dbReference type="RefSeq" id="WP_224455426.1">
    <property type="nucleotide sequence ID" value="NZ_BAAAGG010000001.1"/>
</dbReference>
<dbReference type="InterPro" id="IPR050570">
    <property type="entry name" value="Cell_wall_metabolism_enzyme"/>
</dbReference>
<name>A0ABN1K056_9FLAO</name>
<dbReference type="InterPro" id="IPR016047">
    <property type="entry name" value="M23ase_b-sheet_dom"/>
</dbReference>
<sequence length="236" mass="27260">MLTDNDEFCHVSVKIDFKLNNMEVDGGNLQVYVIDPRSKRQQLTKITISNTRLAYNFNYRYLRSYGNHHKDEYDEDYSYNLPFKTSNEFRVNQGYNGTFSHQNQNALDIIMPIGTKIMAIREGIVTEVVEKNSKNCAQEECKKYNNKIIIYHPDGTFAEYTHIKQNGSVVEVGDEISKGQHIGFSGNVGWSSGPHLHLVVFKQKLFARETLETKFRTGDGTQKEYLLEKEAYSRGY</sequence>
<accession>A0ABN1K056</accession>